<comment type="similarity">
    <text evidence="1 2">Belongs to the small heat shock protein (HSP20) family.</text>
</comment>
<sequence>METSEAFKLSMDVPGVAPKDLDVAVNWKQRRIELTGYRRGLADDEEHQHSYFHSWYVDTSVQIEDLVMQYEHGVVVICVPKPKQPSEPKISIRTSPNPPELSTLSSKAKGGRGATPRDEETKGRCQGQDHALPFLQLEEEEEDDDEVNHWLHKM</sequence>
<dbReference type="InterPro" id="IPR008978">
    <property type="entry name" value="HSP20-like_chaperone"/>
</dbReference>
<dbReference type="EMBL" id="HBFW01010289">
    <property type="protein sequence ID" value="CAD8935620.1"/>
    <property type="molecule type" value="Transcribed_RNA"/>
</dbReference>
<feature type="region of interest" description="Disordered" evidence="3">
    <location>
        <begin position="83"/>
        <end position="154"/>
    </location>
</feature>
<feature type="compositionally biased region" description="Polar residues" evidence="3">
    <location>
        <begin position="92"/>
        <end position="106"/>
    </location>
</feature>
<protein>
    <recommendedName>
        <fullName evidence="4">SHSP domain-containing protein</fullName>
    </recommendedName>
</protein>
<name>A0A7S1D1Z3_CYCTE</name>
<dbReference type="Pfam" id="PF00011">
    <property type="entry name" value="HSP20"/>
    <property type="match status" value="1"/>
</dbReference>
<evidence type="ECO:0000256" key="1">
    <source>
        <dbReference type="PROSITE-ProRule" id="PRU00285"/>
    </source>
</evidence>
<gene>
    <name evidence="5" type="ORF">CTEN0397_LOCUS6654</name>
</gene>
<feature type="domain" description="SHSP" evidence="4">
    <location>
        <begin position="1"/>
        <end position="95"/>
    </location>
</feature>
<feature type="compositionally biased region" description="Acidic residues" evidence="3">
    <location>
        <begin position="137"/>
        <end position="146"/>
    </location>
</feature>
<evidence type="ECO:0000259" key="4">
    <source>
        <dbReference type="PROSITE" id="PS01031"/>
    </source>
</evidence>
<dbReference type="InterPro" id="IPR002068">
    <property type="entry name" value="A-crystallin/Hsp20_dom"/>
</dbReference>
<organism evidence="5">
    <name type="scientific">Cyclophora tenuis</name>
    <name type="common">Marine diatom</name>
    <dbReference type="NCBI Taxonomy" id="216820"/>
    <lineage>
        <taxon>Eukaryota</taxon>
        <taxon>Sar</taxon>
        <taxon>Stramenopiles</taxon>
        <taxon>Ochrophyta</taxon>
        <taxon>Bacillariophyta</taxon>
        <taxon>Fragilariophyceae</taxon>
        <taxon>Fragilariophycidae</taxon>
        <taxon>Cyclophorales</taxon>
        <taxon>Cyclophoraceae</taxon>
        <taxon>Cyclophora</taxon>
    </lineage>
</organism>
<proteinExistence type="inferred from homology"/>
<accession>A0A7S1D1Z3</accession>
<dbReference type="PROSITE" id="PS01031">
    <property type="entry name" value="SHSP"/>
    <property type="match status" value="1"/>
</dbReference>
<dbReference type="Gene3D" id="2.60.40.790">
    <property type="match status" value="1"/>
</dbReference>
<dbReference type="CDD" id="cd00298">
    <property type="entry name" value="ACD_sHsps_p23-like"/>
    <property type="match status" value="1"/>
</dbReference>
<evidence type="ECO:0000313" key="5">
    <source>
        <dbReference type="EMBL" id="CAD8935620.1"/>
    </source>
</evidence>
<dbReference type="SUPFAM" id="SSF49764">
    <property type="entry name" value="HSP20-like chaperones"/>
    <property type="match status" value="1"/>
</dbReference>
<dbReference type="AlphaFoldDB" id="A0A7S1D1Z3"/>
<evidence type="ECO:0000256" key="2">
    <source>
        <dbReference type="RuleBase" id="RU003616"/>
    </source>
</evidence>
<evidence type="ECO:0000256" key="3">
    <source>
        <dbReference type="SAM" id="MobiDB-lite"/>
    </source>
</evidence>
<reference evidence="5" key="1">
    <citation type="submission" date="2021-01" db="EMBL/GenBank/DDBJ databases">
        <authorList>
            <person name="Corre E."/>
            <person name="Pelletier E."/>
            <person name="Niang G."/>
            <person name="Scheremetjew M."/>
            <person name="Finn R."/>
            <person name="Kale V."/>
            <person name="Holt S."/>
            <person name="Cochrane G."/>
            <person name="Meng A."/>
            <person name="Brown T."/>
            <person name="Cohen L."/>
        </authorList>
    </citation>
    <scope>NUCLEOTIDE SEQUENCE</scope>
    <source>
        <strain evidence="5">ECT3854</strain>
    </source>
</reference>